<name>A0A7R7VVF2_ASPCH</name>
<organism evidence="1 2">
    <name type="scientific">Aspergillus chevalieri</name>
    <name type="common">Eurotium chevalieri</name>
    <dbReference type="NCBI Taxonomy" id="182096"/>
    <lineage>
        <taxon>Eukaryota</taxon>
        <taxon>Fungi</taxon>
        <taxon>Dikarya</taxon>
        <taxon>Ascomycota</taxon>
        <taxon>Pezizomycotina</taxon>
        <taxon>Eurotiomycetes</taxon>
        <taxon>Eurotiomycetidae</taxon>
        <taxon>Eurotiales</taxon>
        <taxon>Aspergillaceae</taxon>
        <taxon>Aspergillus</taxon>
        <taxon>Aspergillus subgen. Aspergillus</taxon>
    </lineage>
</organism>
<dbReference type="AlphaFoldDB" id="A0A7R7VVF2"/>
<protein>
    <submittedName>
        <fullName evidence="1">Uncharacterized protein</fullName>
    </submittedName>
</protein>
<gene>
    <name evidence="1" type="ORF">ACHE_70350A</name>
</gene>
<dbReference type="EMBL" id="AP024422">
    <property type="protein sequence ID" value="BCR91507.1"/>
    <property type="molecule type" value="Genomic_DNA"/>
</dbReference>
<reference evidence="1" key="2">
    <citation type="submission" date="2021-02" db="EMBL/GenBank/DDBJ databases">
        <title>Aspergillus chevalieri M1 genome sequence.</title>
        <authorList>
            <person name="Kadooka C."/>
            <person name="Mori K."/>
            <person name="Futagami T."/>
        </authorList>
    </citation>
    <scope>NUCLEOTIDE SEQUENCE</scope>
    <source>
        <strain evidence="1">M1</strain>
    </source>
</reference>
<evidence type="ECO:0000313" key="1">
    <source>
        <dbReference type="EMBL" id="BCR91507.1"/>
    </source>
</evidence>
<dbReference type="KEGG" id="ache:ACHE_70350A"/>
<sequence>MDDAKVLAAGLAYNAGVAVVAACAHTIRDLAIQITEHLSGSGVMQGSKFGMLQGGVGDGFWVTRKELNDVRRQTCFLQDLLL</sequence>
<dbReference type="Proteomes" id="UP000637239">
    <property type="component" value="Chromosome 7"/>
</dbReference>
<dbReference type="RefSeq" id="XP_043140029.1">
    <property type="nucleotide sequence ID" value="XM_043282673.1"/>
</dbReference>
<dbReference type="GeneID" id="66985865"/>
<keyword evidence="2" id="KW-1185">Reference proteome</keyword>
<dbReference type="PROSITE" id="PS51257">
    <property type="entry name" value="PROKAR_LIPOPROTEIN"/>
    <property type="match status" value="1"/>
</dbReference>
<evidence type="ECO:0000313" key="2">
    <source>
        <dbReference type="Proteomes" id="UP000637239"/>
    </source>
</evidence>
<proteinExistence type="predicted"/>
<reference evidence="1" key="1">
    <citation type="submission" date="2021-01" db="EMBL/GenBank/DDBJ databases">
        <authorList>
            <consortium name="Aspergillus chevalieri M1 genome sequencing consortium"/>
            <person name="Kazuki M."/>
            <person name="Futagami T."/>
        </authorList>
    </citation>
    <scope>NUCLEOTIDE SEQUENCE</scope>
    <source>
        <strain evidence="1">M1</strain>
    </source>
</reference>
<accession>A0A7R7VVF2</accession>